<reference evidence="3 4" key="1">
    <citation type="submission" date="2016-10" db="EMBL/GenBank/DDBJ databases">
        <authorList>
            <person name="de Groot N.N."/>
        </authorList>
    </citation>
    <scope>NUCLEOTIDE SEQUENCE [LARGE SCALE GENOMIC DNA]</scope>
    <source>
        <strain evidence="3 4">DSM 100674</strain>
    </source>
</reference>
<keyword evidence="4" id="KW-1185">Reference proteome</keyword>
<proteinExistence type="predicted"/>
<dbReference type="Gene3D" id="2.170.16.10">
    <property type="entry name" value="Hedgehog/Intein (Hint) domain"/>
    <property type="match status" value="1"/>
</dbReference>
<gene>
    <name evidence="3" type="ORF">SAMN05443999_102426</name>
</gene>
<feature type="domain" description="Hedgehog/Intein (Hint)" evidence="2">
    <location>
        <begin position="130"/>
        <end position="276"/>
    </location>
</feature>
<name>A0A1H7KHZ4_9RHOB</name>
<dbReference type="AlphaFoldDB" id="A0A1H7KHZ4"/>
<evidence type="ECO:0000256" key="1">
    <source>
        <dbReference type="SAM" id="MobiDB-lite"/>
    </source>
</evidence>
<feature type="region of interest" description="Disordered" evidence="1">
    <location>
        <begin position="309"/>
        <end position="335"/>
    </location>
</feature>
<dbReference type="SUPFAM" id="SSF51294">
    <property type="entry name" value="Hedgehog/intein (Hint) domain"/>
    <property type="match status" value="1"/>
</dbReference>
<dbReference type="Pfam" id="PF13403">
    <property type="entry name" value="Hint_2"/>
    <property type="match status" value="1"/>
</dbReference>
<dbReference type="OrthoDB" id="6305173at2"/>
<evidence type="ECO:0000259" key="2">
    <source>
        <dbReference type="Pfam" id="PF13403"/>
    </source>
</evidence>
<sequence>MVEGQITVFRVSRANVTGSWSTANPRNVFDPPQTGTLRDNDGFLETADNGAAMFNGRAVTYRGSGTATFAFSGPNQSFTVGVAFFRANGVNYMVILNRPVGMTRDPGQATIVTVSNVSGASGAQILESPVCFTRGTLIETENGPVPVERLAVGDMLRTLDHGFQPVRLVCHTTCDAIDLQLRPAIRPVYILAGALGNGLPLRDLKVSPQHRMLVSSRIAERMFGTAEVLIPAIKLIGLPGVFIDRSVTEVEYFHVLLDDHEVIFAEGAPSESLLTGPEALRNVGAAARAEIRALFPRIAEAEYVPSPARPIPLGRQQKKLVERHGRNRRPVLKAG</sequence>
<dbReference type="InterPro" id="IPR036844">
    <property type="entry name" value="Hint_dom_sf"/>
</dbReference>
<dbReference type="STRING" id="1287727.SAMN05443999_102426"/>
<dbReference type="RefSeq" id="WP_093033142.1">
    <property type="nucleotide sequence ID" value="NZ_FOAG01000002.1"/>
</dbReference>
<organism evidence="3 4">
    <name type="scientific">Roseovarius azorensis</name>
    <dbReference type="NCBI Taxonomy" id="1287727"/>
    <lineage>
        <taxon>Bacteria</taxon>
        <taxon>Pseudomonadati</taxon>
        <taxon>Pseudomonadota</taxon>
        <taxon>Alphaproteobacteria</taxon>
        <taxon>Rhodobacterales</taxon>
        <taxon>Roseobacteraceae</taxon>
        <taxon>Roseovarius</taxon>
    </lineage>
</organism>
<feature type="compositionally biased region" description="Basic residues" evidence="1">
    <location>
        <begin position="325"/>
        <end position="335"/>
    </location>
</feature>
<evidence type="ECO:0000313" key="3">
    <source>
        <dbReference type="EMBL" id="SEK86408.1"/>
    </source>
</evidence>
<dbReference type="EMBL" id="FOAG01000002">
    <property type="protein sequence ID" value="SEK86408.1"/>
    <property type="molecule type" value="Genomic_DNA"/>
</dbReference>
<accession>A0A1H7KHZ4</accession>
<evidence type="ECO:0000313" key="4">
    <source>
        <dbReference type="Proteomes" id="UP000199582"/>
    </source>
</evidence>
<protein>
    <submittedName>
        <fullName evidence="3">Hint domain-containing protein</fullName>
    </submittedName>
</protein>
<dbReference type="InterPro" id="IPR028992">
    <property type="entry name" value="Hedgehog/Intein_dom"/>
</dbReference>
<dbReference type="Proteomes" id="UP000199582">
    <property type="component" value="Unassembled WGS sequence"/>
</dbReference>